<proteinExistence type="predicted"/>
<feature type="region of interest" description="Disordered" evidence="1">
    <location>
        <begin position="220"/>
        <end position="246"/>
    </location>
</feature>
<dbReference type="InterPro" id="IPR019315">
    <property type="entry name" value="MMTA2_N"/>
</dbReference>
<evidence type="ECO:0000256" key="1">
    <source>
        <dbReference type="SAM" id="MobiDB-lite"/>
    </source>
</evidence>
<feature type="compositionally biased region" description="Basic residues" evidence="1">
    <location>
        <begin position="588"/>
        <end position="613"/>
    </location>
</feature>
<dbReference type="PANTHER" id="PTHR14580:SF0">
    <property type="entry name" value="MULTIPLE MYELOMA TUMOR-ASSOCIATED PROTEIN 2"/>
    <property type="match status" value="1"/>
</dbReference>
<feature type="region of interest" description="Disordered" evidence="1">
    <location>
        <begin position="269"/>
        <end position="294"/>
    </location>
</feature>
<sequence>MPCPWDLTPCPWDLTLCPWGISHCVPGVSHRVPGISHCVPGGHAVSLGSHTVSLGSHTVSQGSCPVPGLHAVSLGPHTVSLGSHTVSLGNLTLCPWGVSHRVPGVMPGPRAPCCVPGISHCVPRGHAVSLGSHTVSQGVTPCPWDLTLCPWGISHRVPGVMPGPRAPCRVPGVSRHVPRVSVTLCPRGLAPCPRVRRCPWTATRCPKRSARLVCAATSPASLRPSRRKPSRASTWTPTRSSGRSEALNPELYQSLNKNTRIIKITQPRVGGAALRGSPRAGRRGGTARPAPPAAVPAVVAAGRARARRPEVREGSALGFGGFGILGIWGLRVGSCGSGTPAPRTAQPGEARAAGSRPELLPHASGTGKFPLQALQRPGPAASPGPEPLLSPRSPGSPESAAGCGAMFGSSRGGVRGGQDQFSWEDVKTDKQRENYLGNSLMAPVGRWQKGKDLTWYAKGKKDTGPPLSREEELAAVRLAEQEAMMAALGYKTLKRQPTGLSKEDLAEVCKRDGAERDEKDVDRVVGLGSSSGSAGRVMLSKEDREAAKLGLSVFTHQKVSSSPETSVSKKKQEKEEKVEEERPDSSKKSKKEKKKEKKNKKKKKHKKEKKKDKEKHSKKDAAPSSSDSSPDRDKRHQGRKAQQPSAAPRQRARRRHDSGSSAGSGGRSPARPRSRSRDGRGRHPSPRRKGRKRSRSRSPPARGARQRHDTDSED</sequence>
<gene>
    <name evidence="3" type="primary">C2H1orf35</name>
</gene>
<feature type="compositionally biased region" description="Low complexity" evidence="1">
    <location>
        <begin position="270"/>
        <end position="279"/>
    </location>
</feature>
<feature type="compositionally biased region" description="Basic residues" evidence="1">
    <location>
        <begin position="682"/>
        <end position="696"/>
    </location>
</feature>
<reference evidence="3" key="3">
    <citation type="submission" date="2025-09" db="UniProtKB">
        <authorList>
            <consortium name="Ensembl"/>
        </authorList>
    </citation>
    <scope>IDENTIFICATION</scope>
</reference>
<dbReference type="PANTHER" id="PTHR14580">
    <property type="entry name" value="MULTIPLE MYELOMA TUMOR-ASSOCIATED PROTEIN 2 FAMILY MEMBER"/>
    <property type="match status" value="1"/>
</dbReference>
<feature type="compositionally biased region" description="Basic and acidic residues" evidence="1">
    <location>
        <begin position="570"/>
        <end position="587"/>
    </location>
</feature>
<feature type="region of interest" description="Disordered" evidence="1">
    <location>
        <begin position="337"/>
        <end position="401"/>
    </location>
</feature>
<dbReference type="Ensembl" id="ENSTGUT00000025929.1">
    <property type="protein sequence ID" value="ENSTGUP00000030034.1"/>
    <property type="gene ID" value="ENSTGUG00000021273.1"/>
</dbReference>
<evidence type="ECO:0000313" key="3">
    <source>
        <dbReference type="Ensembl" id="ENSTGUP00000030034.1"/>
    </source>
</evidence>
<dbReference type="Pfam" id="PF10159">
    <property type="entry name" value="MMtag"/>
    <property type="match status" value="1"/>
</dbReference>
<evidence type="ECO:0000313" key="4">
    <source>
        <dbReference type="Proteomes" id="UP000007754"/>
    </source>
</evidence>
<feature type="compositionally biased region" description="Low complexity" evidence="1">
    <location>
        <begin position="640"/>
        <end position="649"/>
    </location>
</feature>
<keyword evidence="4" id="KW-1185">Reference proteome</keyword>
<feature type="compositionally biased region" description="Polar residues" evidence="1">
    <location>
        <begin position="231"/>
        <end position="243"/>
    </location>
</feature>
<protein>
    <recommendedName>
        <fullName evidence="2">Multiple myeloma tumor-associated protein 2-like N-terminal domain-containing protein</fullName>
    </recommendedName>
</protein>
<feature type="compositionally biased region" description="Low complexity" evidence="1">
    <location>
        <begin position="524"/>
        <end position="537"/>
    </location>
</feature>
<feature type="compositionally biased region" description="Basic and acidic residues" evidence="1">
    <location>
        <begin position="511"/>
        <end position="523"/>
    </location>
</feature>
<dbReference type="InParanoid" id="A0A674H621"/>
<name>A0A674H621_TAEGU</name>
<dbReference type="AlphaFoldDB" id="A0A674H621"/>
<dbReference type="GeneTree" id="ENSGT00390000005590"/>
<feature type="domain" description="Multiple myeloma tumor-associated protein 2-like N-terminal" evidence="2">
    <location>
        <begin position="413"/>
        <end position="489"/>
    </location>
</feature>
<organism evidence="3 4">
    <name type="scientific">Taeniopygia guttata</name>
    <name type="common">Zebra finch</name>
    <name type="synonym">Poephila guttata</name>
    <dbReference type="NCBI Taxonomy" id="59729"/>
    <lineage>
        <taxon>Eukaryota</taxon>
        <taxon>Metazoa</taxon>
        <taxon>Chordata</taxon>
        <taxon>Craniata</taxon>
        <taxon>Vertebrata</taxon>
        <taxon>Euteleostomi</taxon>
        <taxon>Archelosauria</taxon>
        <taxon>Archosauria</taxon>
        <taxon>Dinosauria</taxon>
        <taxon>Saurischia</taxon>
        <taxon>Theropoda</taxon>
        <taxon>Coelurosauria</taxon>
        <taxon>Aves</taxon>
        <taxon>Neognathae</taxon>
        <taxon>Neoaves</taxon>
        <taxon>Telluraves</taxon>
        <taxon>Australaves</taxon>
        <taxon>Passeriformes</taxon>
        <taxon>Passeroidea</taxon>
        <taxon>Estrildidae</taxon>
        <taxon>Estrildinae</taxon>
        <taxon>Taeniopygia</taxon>
    </lineage>
</organism>
<dbReference type="Proteomes" id="UP000007754">
    <property type="component" value="Chromosome 2"/>
</dbReference>
<accession>A0A674H621</accession>
<reference evidence="3" key="2">
    <citation type="submission" date="2025-08" db="UniProtKB">
        <authorList>
            <consortium name="Ensembl"/>
        </authorList>
    </citation>
    <scope>IDENTIFICATION</scope>
</reference>
<feature type="compositionally biased region" description="Polar residues" evidence="1">
    <location>
        <begin position="554"/>
        <end position="566"/>
    </location>
</feature>
<feature type="region of interest" description="Disordered" evidence="1">
    <location>
        <begin position="511"/>
        <end position="714"/>
    </location>
</feature>
<dbReference type="OMA" id="LTLCPWG"/>
<reference evidence="3 4" key="1">
    <citation type="journal article" date="2010" name="Nature">
        <title>The genome of a songbird.</title>
        <authorList>
            <person name="Warren W.C."/>
            <person name="Clayton D.F."/>
            <person name="Ellegren H."/>
            <person name="Arnold A.P."/>
            <person name="Hillier L.W."/>
            <person name="Kunstner A."/>
            <person name="Searle S."/>
            <person name="White S."/>
            <person name="Vilella A.J."/>
            <person name="Fairley S."/>
            <person name="Heger A."/>
            <person name="Kong L."/>
            <person name="Ponting C.P."/>
            <person name="Jarvis E.D."/>
            <person name="Mello C.V."/>
            <person name="Minx P."/>
            <person name="Lovell P."/>
            <person name="Velho T.A."/>
            <person name="Ferris M."/>
            <person name="Balakrishnan C.N."/>
            <person name="Sinha S."/>
            <person name="Blatti C."/>
            <person name="London S.E."/>
            <person name="Li Y."/>
            <person name="Lin Y.C."/>
            <person name="George J."/>
            <person name="Sweedler J."/>
            <person name="Southey B."/>
            <person name="Gunaratne P."/>
            <person name="Watson M."/>
            <person name="Nam K."/>
            <person name="Backstrom N."/>
            <person name="Smeds L."/>
            <person name="Nabholz B."/>
            <person name="Itoh Y."/>
            <person name="Whitney O."/>
            <person name="Pfenning A.R."/>
            <person name="Howard J."/>
            <person name="Volker M."/>
            <person name="Skinner B.M."/>
            <person name="Griffin D.K."/>
            <person name="Ye L."/>
            <person name="McLaren W.M."/>
            <person name="Flicek P."/>
            <person name="Quesada V."/>
            <person name="Velasco G."/>
            <person name="Lopez-Otin C."/>
            <person name="Puente X.S."/>
            <person name="Olender T."/>
            <person name="Lancet D."/>
            <person name="Smit A.F."/>
            <person name="Hubley R."/>
            <person name="Konkel M.K."/>
            <person name="Walker J.A."/>
            <person name="Batzer M.A."/>
            <person name="Gu W."/>
            <person name="Pollock D.D."/>
            <person name="Chen L."/>
            <person name="Cheng Z."/>
            <person name="Eichler E.E."/>
            <person name="Stapley J."/>
            <person name="Slate J."/>
            <person name="Ekblom R."/>
            <person name="Birkhead T."/>
            <person name="Burke T."/>
            <person name="Burt D."/>
            <person name="Scharff C."/>
            <person name="Adam I."/>
            <person name="Richard H."/>
            <person name="Sultan M."/>
            <person name="Soldatov A."/>
            <person name="Lehrach H."/>
            <person name="Edwards S.V."/>
            <person name="Yang S.P."/>
            <person name="Li X."/>
            <person name="Graves T."/>
            <person name="Fulton L."/>
            <person name="Nelson J."/>
            <person name="Chinwalla A."/>
            <person name="Hou S."/>
            <person name="Mardis E.R."/>
            <person name="Wilson R.K."/>
        </authorList>
    </citation>
    <scope>NUCLEOTIDE SEQUENCE [LARGE SCALE GENOMIC DNA]</scope>
</reference>
<evidence type="ECO:0000259" key="2">
    <source>
        <dbReference type="Pfam" id="PF10159"/>
    </source>
</evidence>
<dbReference type="InterPro" id="IPR039207">
    <property type="entry name" value="MMTAG2-like"/>
</dbReference>